<evidence type="ECO:0000256" key="2">
    <source>
        <dbReference type="ARBA" id="ARBA00003753"/>
    </source>
</evidence>
<proteinExistence type="inferred from homology"/>
<dbReference type="Proteomes" id="UP001596303">
    <property type="component" value="Unassembled WGS sequence"/>
</dbReference>
<name>A0ABW1SDZ9_9PROT</name>
<evidence type="ECO:0000256" key="8">
    <source>
        <dbReference type="ARBA" id="ARBA00023268"/>
    </source>
</evidence>
<comment type="similarity">
    <text evidence="11">In the N-terminal section; belongs to the carbohydrate kinase PfkB family.</text>
</comment>
<dbReference type="EC" id="2.7.1.167" evidence="11"/>
<sequence>MKEASLTSISTAVSGLNILCVGDIMLDRFVYGKVDRISPEAPIPVLRQDNVLTMLGAVGNVARNVASMGGRAIIVSAIGTDEEGAALQECISRETGIEGNLIELADRRTTLKVRYIANGQQLLRVDAEDKHALSLDAETRVCEKIRASAEGCRAILLSDYAKGFVTDAVIATCVSVSKERNIPLIVDPKGTDFGKYDGATLIKPNASELAAATGLPVDTNSDVESALANLLDSLDVSSLLVTRSAKGLSFLENGKIVQHVPTETREVYDVSGAGDTSLAALGLAIASGADLKPASEFAMIAAGVAVGKIGTAAVTQSEIQAALRQRTEKRSSTGSTSDRELYDRIEAWRARGLRVGFTNGCFDILHAGHLSLLEFAASHCDRLVVGLNSDASVKRLKGETRPIHGEQDRATMLQGLKPVDGVLIFEEDTPKELIEKVKPDLLVKGGDYTPDTVVGSDFVKASGGEVLIAPLLAGRSTTRAIEKSATGRPAD</sequence>
<comment type="caution">
    <text evidence="14">The sequence shown here is derived from an EMBL/GenBank/DDBJ whole genome shotgun (WGS) entry which is preliminary data.</text>
</comment>
<dbReference type="RefSeq" id="WP_377381492.1">
    <property type="nucleotide sequence ID" value="NZ_JBHSSW010000066.1"/>
</dbReference>
<feature type="region of interest" description="Cytidylyltransferase" evidence="11">
    <location>
        <begin position="357"/>
        <end position="491"/>
    </location>
</feature>
<evidence type="ECO:0000256" key="11">
    <source>
        <dbReference type="HAMAP-Rule" id="MF_01603"/>
    </source>
</evidence>
<dbReference type="PANTHER" id="PTHR46969">
    <property type="entry name" value="BIFUNCTIONAL PROTEIN HLDE"/>
    <property type="match status" value="1"/>
</dbReference>
<dbReference type="Pfam" id="PF00294">
    <property type="entry name" value="PfkB"/>
    <property type="match status" value="1"/>
</dbReference>
<dbReference type="InterPro" id="IPR011611">
    <property type="entry name" value="PfkB_dom"/>
</dbReference>
<evidence type="ECO:0000256" key="9">
    <source>
        <dbReference type="ARBA" id="ARBA00023277"/>
    </source>
</evidence>
<dbReference type="CDD" id="cd01172">
    <property type="entry name" value="RfaE_like"/>
    <property type="match status" value="1"/>
</dbReference>
<feature type="binding site" evidence="11">
    <location>
        <begin position="205"/>
        <end position="208"/>
    </location>
    <ligand>
        <name>ATP</name>
        <dbReference type="ChEBI" id="CHEBI:30616"/>
    </ligand>
</feature>
<protein>
    <recommendedName>
        <fullName evidence="11">Bifunctional protein HldE</fullName>
    </recommendedName>
    <domain>
        <recommendedName>
            <fullName evidence="11">D-beta-D-heptose 7-phosphate kinase</fullName>
            <ecNumber evidence="11">2.7.1.167</ecNumber>
        </recommendedName>
        <alternativeName>
            <fullName evidence="11">D-beta-D-heptose 7-phosphotransferase</fullName>
        </alternativeName>
        <alternativeName>
            <fullName evidence="11">D-glycero-beta-D-manno-heptose-7-phosphate kinase</fullName>
        </alternativeName>
    </domain>
    <domain>
        <recommendedName>
            <fullName evidence="11">D-beta-D-heptose 1-phosphate adenylyltransferase</fullName>
            <ecNumber evidence="11">2.7.7.70</ecNumber>
        </recommendedName>
        <alternativeName>
            <fullName evidence="11">D-glycero-beta-D-manno-heptose 1-phosphate adenylyltransferase</fullName>
        </alternativeName>
    </domain>
</protein>
<feature type="domain" description="Cytidyltransferase-like" evidence="13">
    <location>
        <begin position="357"/>
        <end position="452"/>
    </location>
</feature>
<comment type="pathway">
    <text evidence="11">Nucleotide-sugar biosynthesis; ADP-L-glycero-beta-D-manno-heptose biosynthesis; ADP-L-glycero-beta-D-manno-heptose from D-glycero-beta-D-manno-heptose 7-phosphate: step 1/4.</text>
</comment>
<dbReference type="InterPro" id="IPR011914">
    <property type="entry name" value="RfaE_dom_II"/>
</dbReference>
<dbReference type="HAMAP" id="MF_01603">
    <property type="entry name" value="HldE"/>
    <property type="match status" value="1"/>
</dbReference>
<dbReference type="InterPro" id="IPR014729">
    <property type="entry name" value="Rossmann-like_a/b/a_fold"/>
</dbReference>
<evidence type="ECO:0000256" key="10">
    <source>
        <dbReference type="ARBA" id="ARBA00047428"/>
    </source>
</evidence>
<keyword evidence="6 11" id="KW-0418">Kinase</keyword>
<evidence type="ECO:0000256" key="3">
    <source>
        <dbReference type="ARBA" id="ARBA00022679"/>
    </source>
</evidence>
<comment type="function">
    <text evidence="1 11">Catalyzes the phosphorylation of D-glycero-D-manno-heptose 7-phosphate at the C-1 position to selectively form D-glycero-beta-D-manno-heptose-1,7-bisphosphate.</text>
</comment>
<keyword evidence="15" id="KW-1185">Reference proteome</keyword>
<dbReference type="PANTHER" id="PTHR46969:SF1">
    <property type="entry name" value="BIFUNCTIONAL PROTEIN HLDE"/>
    <property type="match status" value="1"/>
</dbReference>
<evidence type="ECO:0000256" key="5">
    <source>
        <dbReference type="ARBA" id="ARBA00022741"/>
    </source>
</evidence>
<comment type="catalytic activity">
    <reaction evidence="11">
        <text>D-glycero-beta-D-manno-heptose 7-phosphate + ATP = D-glycero-beta-D-manno-heptose 1,7-bisphosphate + ADP + H(+)</text>
        <dbReference type="Rhea" id="RHEA:27473"/>
        <dbReference type="ChEBI" id="CHEBI:15378"/>
        <dbReference type="ChEBI" id="CHEBI:30616"/>
        <dbReference type="ChEBI" id="CHEBI:60204"/>
        <dbReference type="ChEBI" id="CHEBI:60208"/>
        <dbReference type="ChEBI" id="CHEBI:456216"/>
        <dbReference type="EC" id="2.7.1.167"/>
    </reaction>
</comment>
<comment type="subunit">
    <text evidence="11">Homodimer.</text>
</comment>
<keyword evidence="5 11" id="KW-0547">Nucleotide-binding</keyword>
<feature type="domain" description="Carbohydrate kinase PfkB" evidence="12">
    <location>
        <begin position="17"/>
        <end position="313"/>
    </location>
</feature>
<comment type="pathway">
    <text evidence="11">Nucleotide-sugar biosynthesis; ADP-L-glycero-beta-D-manno-heptose biosynthesis; ADP-L-glycero-beta-D-manno-heptose from D-glycero-beta-D-manno-heptose 7-phosphate: step 3/4.</text>
</comment>
<keyword evidence="4 11" id="KW-0548">Nucleotidyltransferase</keyword>
<keyword evidence="7 11" id="KW-0067">ATP-binding</keyword>
<evidence type="ECO:0000313" key="14">
    <source>
        <dbReference type="EMBL" id="MFC6199895.1"/>
    </source>
</evidence>
<dbReference type="InterPro" id="IPR004821">
    <property type="entry name" value="Cyt_trans-like"/>
</dbReference>
<feature type="active site" evidence="11">
    <location>
        <position position="275"/>
    </location>
</feature>
<feature type="region of interest" description="Ribokinase" evidence="11">
    <location>
        <begin position="1"/>
        <end position="329"/>
    </location>
</feature>
<keyword evidence="9 11" id="KW-0119">Carbohydrate metabolism</keyword>
<gene>
    <name evidence="14" type="primary">rfaE2</name>
    <name evidence="11" type="synonym">hldE</name>
    <name evidence="14" type="ORF">ACFQDM_17615</name>
</gene>
<dbReference type="NCBIfam" id="TIGR00125">
    <property type="entry name" value="cyt_tran_rel"/>
    <property type="match status" value="1"/>
</dbReference>
<dbReference type="EC" id="2.7.7.70" evidence="11"/>
<organism evidence="14 15">
    <name type="scientific">Ponticaulis profundi</name>
    <dbReference type="NCBI Taxonomy" id="2665222"/>
    <lineage>
        <taxon>Bacteria</taxon>
        <taxon>Pseudomonadati</taxon>
        <taxon>Pseudomonadota</taxon>
        <taxon>Alphaproteobacteria</taxon>
        <taxon>Hyphomonadales</taxon>
        <taxon>Hyphomonadaceae</taxon>
        <taxon>Ponticaulis</taxon>
    </lineage>
</organism>
<dbReference type="Gene3D" id="3.40.50.620">
    <property type="entry name" value="HUPs"/>
    <property type="match status" value="1"/>
</dbReference>
<evidence type="ECO:0000256" key="7">
    <source>
        <dbReference type="ARBA" id="ARBA00022840"/>
    </source>
</evidence>
<dbReference type="GO" id="GO:0016779">
    <property type="term" value="F:nucleotidyltransferase activity"/>
    <property type="evidence" value="ECO:0007669"/>
    <property type="project" value="UniProtKB-KW"/>
</dbReference>
<dbReference type="SUPFAM" id="SSF53613">
    <property type="entry name" value="Ribokinase-like"/>
    <property type="match status" value="1"/>
</dbReference>
<evidence type="ECO:0000256" key="1">
    <source>
        <dbReference type="ARBA" id="ARBA00002319"/>
    </source>
</evidence>
<comment type="similarity">
    <text evidence="11">In the C-terminal section; belongs to the cytidylyltransferase family.</text>
</comment>
<dbReference type="InterPro" id="IPR023030">
    <property type="entry name" value="Bifunc_HldE"/>
</dbReference>
<keyword evidence="8 11" id="KW-0511">Multifunctional enzyme</keyword>
<comment type="catalytic activity">
    <reaction evidence="10 11">
        <text>D-glycero-beta-D-manno-heptose 1-phosphate + ATP + H(+) = ADP-D-glycero-beta-D-manno-heptose + diphosphate</text>
        <dbReference type="Rhea" id="RHEA:27465"/>
        <dbReference type="ChEBI" id="CHEBI:15378"/>
        <dbReference type="ChEBI" id="CHEBI:30616"/>
        <dbReference type="ChEBI" id="CHEBI:33019"/>
        <dbReference type="ChEBI" id="CHEBI:59967"/>
        <dbReference type="ChEBI" id="CHEBI:61593"/>
        <dbReference type="EC" id="2.7.7.70"/>
    </reaction>
</comment>
<dbReference type="Pfam" id="PF01467">
    <property type="entry name" value="CTP_transf_like"/>
    <property type="match status" value="1"/>
</dbReference>
<dbReference type="Gene3D" id="3.40.1190.20">
    <property type="match status" value="1"/>
</dbReference>
<comment type="function">
    <text evidence="2 11">Catalyzes the ADP transfer from ATP to D-glycero-beta-D-manno-heptose 1-phosphate, yielding ADP-D-glycero-beta-D-manno-heptose.</text>
</comment>
<dbReference type="InterPro" id="IPR029056">
    <property type="entry name" value="Ribokinase-like"/>
</dbReference>
<dbReference type="NCBIfam" id="TIGR02199">
    <property type="entry name" value="rfaE_dom_II"/>
    <property type="match status" value="1"/>
</dbReference>
<dbReference type="InterPro" id="IPR011913">
    <property type="entry name" value="RfaE_dom_I"/>
</dbReference>
<evidence type="ECO:0000259" key="12">
    <source>
        <dbReference type="Pfam" id="PF00294"/>
    </source>
</evidence>
<reference evidence="15" key="1">
    <citation type="journal article" date="2019" name="Int. J. Syst. Evol. Microbiol.">
        <title>The Global Catalogue of Microorganisms (GCM) 10K type strain sequencing project: providing services to taxonomists for standard genome sequencing and annotation.</title>
        <authorList>
            <consortium name="The Broad Institute Genomics Platform"/>
            <consortium name="The Broad Institute Genome Sequencing Center for Infectious Disease"/>
            <person name="Wu L."/>
            <person name="Ma J."/>
        </authorList>
    </citation>
    <scope>NUCLEOTIDE SEQUENCE [LARGE SCALE GENOMIC DNA]</scope>
    <source>
        <strain evidence="15">CGMCC-1.15741</strain>
    </source>
</reference>
<accession>A0ABW1SDZ9</accession>
<evidence type="ECO:0000259" key="13">
    <source>
        <dbReference type="Pfam" id="PF01467"/>
    </source>
</evidence>
<dbReference type="EMBL" id="JBHSSW010000066">
    <property type="protein sequence ID" value="MFC6199895.1"/>
    <property type="molecule type" value="Genomic_DNA"/>
</dbReference>
<evidence type="ECO:0000313" key="15">
    <source>
        <dbReference type="Proteomes" id="UP001596303"/>
    </source>
</evidence>
<evidence type="ECO:0000256" key="6">
    <source>
        <dbReference type="ARBA" id="ARBA00022777"/>
    </source>
</evidence>
<keyword evidence="3 11" id="KW-0808">Transferase</keyword>
<evidence type="ECO:0000256" key="4">
    <source>
        <dbReference type="ARBA" id="ARBA00022695"/>
    </source>
</evidence>
<dbReference type="SUPFAM" id="SSF52374">
    <property type="entry name" value="Nucleotidylyl transferase"/>
    <property type="match status" value="1"/>
</dbReference>